<organism evidence="1 2">
    <name type="scientific">Hibiscus sabdariffa</name>
    <name type="common">roselle</name>
    <dbReference type="NCBI Taxonomy" id="183260"/>
    <lineage>
        <taxon>Eukaryota</taxon>
        <taxon>Viridiplantae</taxon>
        <taxon>Streptophyta</taxon>
        <taxon>Embryophyta</taxon>
        <taxon>Tracheophyta</taxon>
        <taxon>Spermatophyta</taxon>
        <taxon>Magnoliopsida</taxon>
        <taxon>eudicotyledons</taxon>
        <taxon>Gunneridae</taxon>
        <taxon>Pentapetalae</taxon>
        <taxon>rosids</taxon>
        <taxon>malvids</taxon>
        <taxon>Malvales</taxon>
        <taxon>Malvaceae</taxon>
        <taxon>Malvoideae</taxon>
        <taxon>Hibiscus</taxon>
    </lineage>
</organism>
<keyword evidence="2" id="KW-1185">Reference proteome</keyword>
<reference evidence="1 2" key="1">
    <citation type="journal article" date="2024" name="G3 (Bethesda)">
        <title>Genome assembly of Hibiscus sabdariffa L. provides insights into metabolisms of medicinal natural products.</title>
        <authorList>
            <person name="Kim T."/>
        </authorList>
    </citation>
    <scope>NUCLEOTIDE SEQUENCE [LARGE SCALE GENOMIC DNA]</scope>
    <source>
        <strain evidence="1">TK-2024</strain>
        <tissue evidence="1">Old leaves</tissue>
    </source>
</reference>
<dbReference type="Proteomes" id="UP001472677">
    <property type="component" value="Unassembled WGS sequence"/>
</dbReference>
<evidence type="ECO:0000313" key="2">
    <source>
        <dbReference type="Proteomes" id="UP001472677"/>
    </source>
</evidence>
<sequence length="226" mass="23984">MRQDKPNYDRAIDLVRNSGMKFVRWLLTLGPREFSRRLCVGVNYGYVNHNTTFVGIVNAFQAPNPVGAGVNFAYGNLTGNVNAFQAPNPADATGFPNFHQALNTFDGAGMNFENFTGNVHGYQPSNLFDGAGINFGNLAANVNGYQPSNPFNGAGANFRGPATLNPVAGANFGGPTTLNPVIGANFGDPASNLGLFQAVNAVQNLLDPEFLNTQATSTGGYMSFPH</sequence>
<comment type="caution">
    <text evidence="1">The sequence shown here is derived from an EMBL/GenBank/DDBJ whole genome shotgun (WGS) entry which is preliminary data.</text>
</comment>
<protein>
    <submittedName>
        <fullName evidence="1">Uncharacterized protein</fullName>
    </submittedName>
</protein>
<evidence type="ECO:0000313" key="1">
    <source>
        <dbReference type="EMBL" id="KAK8521414.1"/>
    </source>
</evidence>
<proteinExistence type="predicted"/>
<accession>A0ABR2CP41</accession>
<name>A0ABR2CP41_9ROSI</name>
<dbReference type="EMBL" id="JBBPBM010000048">
    <property type="protein sequence ID" value="KAK8521414.1"/>
    <property type="molecule type" value="Genomic_DNA"/>
</dbReference>
<gene>
    <name evidence="1" type="ORF">V6N12_005320</name>
</gene>